<evidence type="ECO:0000259" key="1">
    <source>
        <dbReference type="Pfam" id="PF20091"/>
    </source>
</evidence>
<dbReference type="InterPro" id="IPR045394">
    <property type="entry name" value="Abhydrolase_dom"/>
</dbReference>
<dbReference type="AlphaFoldDB" id="A0A162QY38"/>
<dbReference type="OrthoDB" id="1971292at2"/>
<dbReference type="Proteomes" id="UP000076603">
    <property type="component" value="Unassembled WGS sequence"/>
</dbReference>
<dbReference type="RefSeq" id="WP_066630108.1">
    <property type="nucleotide sequence ID" value="NZ_FQXL01000011.1"/>
</dbReference>
<dbReference type="Pfam" id="PF20091">
    <property type="entry name" value="Abhydrolase_10"/>
    <property type="match status" value="1"/>
</dbReference>
<sequence length="293" mass="32806">MCKLLNGGFIDKNGRTDDEIIIEFAKALTVDHNAKKMLGNVNWRYITGFSDSSDPVLRLIASGHAKKVFDLALPFIAEGHEPQAALCNDLYDGKLIVLNSEFEDSVSFIDRGRFPNQYRSYAVAGTGHVPDHLVVPSPASGSTPASFSPELRAHFLQGDDWVMGRKKMPLSTHLKRSDNGRIKRDINGNAITVNAAMKPLSRLPFIELGEAHFITGFIGSYEDVKNINELGFKNHHAYVKVFKDKLHDYIKAGYILKNDADDMLRRATLCPKLTFTETYRDHYDNFIAIVSCV</sequence>
<comment type="caution">
    <text evidence="2">The sequence shown here is derived from an EMBL/GenBank/DDBJ whole genome shotgun (WGS) entry which is preliminary data.</text>
</comment>
<evidence type="ECO:0000313" key="3">
    <source>
        <dbReference type="Proteomes" id="UP000076603"/>
    </source>
</evidence>
<gene>
    <name evidence="2" type="ORF">CLMAG_56210</name>
</gene>
<evidence type="ECO:0000313" key="2">
    <source>
        <dbReference type="EMBL" id="KZL89135.1"/>
    </source>
</evidence>
<reference evidence="2 3" key="1">
    <citation type="submission" date="2016-04" db="EMBL/GenBank/DDBJ databases">
        <title>Genome sequence of Clostridium magnum DSM 2767.</title>
        <authorList>
            <person name="Poehlein A."/>
            <person name="Uhlig R."/>
            <person name="Fischer R."/>
            <person name="Bahl H."/>
            <person name="Daniel R."/>
        </authorList>
    </citation>
    <scope>NUCLEOTIDE SEQUENCE [LARGE SCALE GENOMIC DNA]</scope>
    <source>
        <strain evidence="2 3">DSM 2767</strain>
    </source>
</reference>
<proteinExistence type="predicted"/>
<dbReference type="EMBL" id="LWAE01000011">
    <property type="protein sequence ID" value="KZL89135.1"/>
    <property type="molecule type" value="Genomic_DNA"/>
</dbReference>
<feature type="domain" description="Alpha/beta hydrolase" evidence="1">
    <location>
        <begin position="20"/>
        <end position="265"/>
    </location>
</feature>
<name>A0A162QY38_9CLOT</name>
<keyword evidence="3" id="KW-1185">Reference proteome</keyword>
<organism evidence="2 3">
    <name type="scientific">Clostridium magnum DSM 2767</name>
    <dbReference type="NCBI Taxonomy" id="1121326"/>
    <lineage>
        <taxon>Bacteria</taxon>
        <taxon>Bacillati</taxon>
        <taxon>Bacillota</taxon>
        <taxon>Clostridia</taxon>
        <taxon>Eubacteriales</taxon>
        <taxon>Clostridiaceae</taxon>
        <taxon>Clostridium</taxon>
    </lineage>
</organism>
<dbReference type="PATRIC" id="fig|1121326.3.peg.5681"/>
<accession>A0A162QY38</accession>
<protein>
    <recommendedName>
        <fullName evidence="1">Alpha/beta hydrolase domain-containing protein</fullName>
    </recommendedName>
</protein>